<dbReference type="Gene3D" id="3.30.70.330">
    <property type="match status" value="1"/>
</dbReference>
<evidence type="ECO:0000313" key="6">
    <source>
        <dbReference type="Proteomes" id="UP000027222"/>
    </source>
</evidence>
<feature type="non-terminal residue" evidence="5">
    <location>
        <position position="1"/>
    </location>
</feature>
<dbReference type="HOGENOM" id="CLU_2418992_0_0_1"/>
<dbReference type="GO" id="GO:0003729">
    <property type="term" value="F:mRNA binding"/>
    <property type="evidence" value="ECO:0007669"/>
    <property type="project" value="InterPro"/>
</dbReference>
<keyword evidence="6" id="KW-1185">Reference proteome</keyword>
<keyword evidence="2 3" id="KW-0694">RNA-binding</keyword>
<feature type="domain" description="RRM" evidence="4">
    <location>
        <begin position="4"/>
        <end position="92"/>
    </location>
</feature>
<proteinExistence type="predicted"/>
<dbReference type="STRING" id="685588.A0A067T2R4"/>
<dbReference type="PANTHER" id="PTHR47640:SF10">
    <property type="entry name" value="TRNA SELENOCYSTEINE 1-ASSOCIATED PROTEIN 1-RELATED"/>
    <property type="match status" value="1"/>
</dbReference>
<dbReference type="PROSITE" id="PS50102">
    <property type="entry name" value="RRM"/>
    <property type="match status" value="1"/>
</dbReference>
<dbReference type="InterPro" id="IPR012677">
    <property type="entry name" value="Nucleotide-bd_a/b_plait_sf"/>
</dbReference>
<evidence type="ECO:0000256" key="2">
    <source>
        <dbReference type="ARBA" id="ARBA00022884"/>
    </source>
</evidence>
<dbReference type="InterPro" id="IPR000504">
    <property type="entry name" value="RRM_dom"/>
</dbReference>
<dbReference type="Proteomes" id="UP000027222">
    <property type="component" value="Unassembled WGS sequence"/>
</dbReference>
<dbReference type="SUPFAM" id="SSF54928">
    <property type="entry name" value="RNA-binding domain, RBD"/>
    <property type="match status" value="1"/>
</dbReference>
<dbReference type="OrthoDB" id="446113at2759"/>
<dbReference type="EMBL" id="KL142378">
    <property type="protein sequence ID" value="KDR76622.1"/>
    <property type="molecule type" value="Genomic_DNA"/>
</dbReference>
<accession>A0A067T2R4</accession>
<evidence type="ECO:0000313" key="5">
    <source>
        <dbReference type="EMBL" id="KDR76622.1"/>
    </source>
</evidence>
<name>A0A067T2R4_GALM3</name>
<sequence>PKEYSILVRDLAPETSNSDLFAVFRNPLLGLRDTQYPKVIRPFLSCKSAKMMLDPATGISRGCGFVRFADEADQKRAMVEMHGVYCLSRPSK</sequence>
<dbReference type="InterPro" id="IPR050825">
    <property type="entry name" value="RBM42_RBP45_47-like"/>
</dbReference>
<gene>
    <name evidence="5" type="ORF">GALMADRAFT_42831</name>
</gene>
<protein>
    <recommendedName>
        <fullName evidence="4">RRM domain-containing protein</fullName>
    </recommendedName>
</protein>
<dbReference type="PANTHER" id="PTHR47640">
    <property type="entry name" value="TRNA SELENOCYSTEINE 1-ASSOCIATED PROTEIN 1-RELATED-RELATED"/>
    <property type="match status" value="1"/>
</dbReference>
<reference evidence="6" key="1">
    <citation type="journal article" date="2014" name="Proc. Natl. Acad. Sci. U.S.A.">
        <title>Extensive sampling of basidiomycete genomes demonstrates inadequacy of the white-rot/brown-rot paradigm for wood decay fungi.</title>
        <authorList>
            <person name="Riley R."/>
            <person name="Salamov A.A."/>
            <person name="Brown D.W."/>
            <person name="Nagy L.G."/>
            <person name="Floudas D."/>
            <person name="Held B.W."/>
            <person name="Levasseur A."/>
            <person name="Lombard V."/>
            <person name="Morin E."/>
            <person name="Otillar R."/>
            <person name="Lindquist E.A."/>
            <person name="Sun H."/>
            <person name="LaButti K.M."/>
            <person name="Schmutz J."/>
            <person name="Jabbour D."/>
            <person name="Luo H."/>
            <person name="Baker S.E."/>
            <person name="Pisabarro A.G."/>
            <person name="Walton J.D."/>
            <person name="Blanchette R.A."/>
            <person name="Henrissat B."/>
            <person name="Martin F."/>
            <person name="Cullen D."/>
            <person name="Hibbett D.S."/>
            <person name="Grigoriev I.V."/>
        </authorList>
    </citation>
    <scope>NUCLEOTIDE SEQUENCE [LARGE SCALE GENOMIC DNA]</scope>
    <source>
        <strain evidence="6">CBS 339.88</strain>
    </source>
</reference>
<feature type="non-terminal residue" evidence="5">
    <location>
        <position position="92"/>
    </location>
</feature>
<evidence type="ECO:0000259" key="4">
    <source>
        <dbReference type="PROSITE" id="PS50102"/>
    </source>
</evidence>
<dbReference type="AlphaFoldDB" id="A0A067T2R4"/>
<keyword evidence="1" id="KW-0677">Repeat</keyword>
<dbReference type="Pfam" id="PF00076">
    <property type="entry name" value="RRM_1"/>
    <property type="match status" value="1"/>
</dbReference>
<dbReference type="GO" id="GO:0006376">
    <property type="term" value="P:mRNA splice site recognition"/>
    <property type="evidence" value="ECO:0007669"/>
    <property type="project" value="TreeGrafter"/>
</dbReference>
<dbReference type="SMART" id="SM00360">
    <property type="entry name" value="RRM"/>
    <property type="match status" value="1"/>
</dbReference>
<dbReference type="GO" id="GO:0005829">
    <property type="term" value="C:cytosol"/>
    <property type="evidence" value="ECO:0007669"/>
    <property type="project" value="TreeGrafter"/>
</dbReference>
<evidence type="ECO:0000256" key="1">
    <source>
        <dbReference type="ARBA" id="ARBA00022737"/>
    </source>
</evidence>
<dbReference type="InterPro" id="IPR035979">
    <property type="entry name" value="RBD_domain_sf"/>
</dbReference>
<evidence type="ECO:0000256" key="3">
    <source>
        <dbReference type="PROSITE-ProRule" id="PRU00176"/>
    </source>
</evidence>
<organism evidence="5 6">
    <name type="scientific">Galerina marginata (strain CBS 339.88)</name>
    <dbReference type="NCBI Taxonomy" id="685588"/>
    <lineage>
        <taxon>Eukaryota</taxon>
        <taxon>Fungi</taxon>
        <taxon>Dikarya</taxon>
        <taxon>Basidiomycota</taxon>
        <taxon>Agaricomycotina</taxon>
        <taxon>Agaricomycetes</taxon>
        <taxon>Agaricomycetidae</taxon>
        <taxon>Agaricales</taxon>
        <taxon>Agaricineae</taxon>
        <taxon>Strophariaceae</taxon>
        <taxon>Galerina</taxon>
    </lineage>
</organism>